<organism evidence="9 10">
    <name type="scientific">Mariniplasma anaerobium</name>
    <dbReference type="NCBI Taxonomy" id="2735436"/>
    <lineage>
        <taxon>Bacteria</taxon>
        <taxon>Bacillati</taxon>
        <taxon>Mycoplasmatota</taxon>
        <taxon>Mollicutes</taxon>
        <taxon>Acholeplasmatales</taxon>
        <taxon>Acholeplasmataceae</taxon>
        <taxon>Mariniplasma</taxon>
    </lineage>
</organism>
<dbReference type="GO" id="GO:0006310">
    <property type="term" value="P:DNA recombination"/>
    <property type="evidence" value="ECO:0007669"/>
    <property type="project" value="UniProtKB-UniRule"/>
</dbReference>
<evidence type="ECO:0000256" key="5">
    <source>
        <dbReference type="ARBA" id="ARBA00023204"/>
    </source>
</evidence>
<evidence type="ECO:0000259" key="8">
    <source>
        <dbReference type="Pfam" id="PF11967"/>
    </source>
</evidence>
<dbReference type="Gene3D" id="1.20.1440.120">
    <property type="entry name" value="Recombination protein O, C-terminal domain"/>
    <property type="match status" value="1"/>
</dbReference>
<evidence type="ECO:0000313" key="9">
    <source>
        <dbReference type="EMBL" id="BCR35542.1"/>
    </source>
</evidence>
<evidence type="ECO:0000256" key="3">
    <source>
        <dbReference type="ARBA" id="ARBA00022763"/>
    </source>
</evidence>
<dbReference type="Pfam" id="PF11967">
    <property type="entry name" value="RecO_N"/>
    <property type="match status" value="1"/>
</dbReference>
<evidence type="ECO:0000256" key="4">
    <source>
        <dbReference type="ARBA" id="ARBA00023172"/>
    </source>
</evidence>
<dbReference type="PANTHER" id="PTHR33991:SF1">
    <property type="entry name" value="DNA REPAIR PROTEIN RECO"/>
    <property type="match status" value="1"/>
</dbReference>
<dbReference type="RefSeq" id="WP_176239983.1">
    <property type="nucleotide sequence ID" value="NZ_AP024412.1"/>
</dbReference>
<proteinExistence type="inferred from homology"/>
<dbReference type="EMBL" id="AP024412">
    <property type="protein sequence ID" value="BCR35542.1"/>
    <property type="molecule type" value="Genomic_DNA"/>
</dbReference>
<evidence type="ECO:0000256" key="1">
    <source>
        <dbReference type="ARBA" id="ARBA00007452"/>
    </source>
</evidence>
<dbReference type="InterPro" id="IPR003717">
    <property type="entry name" value="RecO"/>
</dbReference>
<feature type="domain" description="DNA replication/recombination mediator RecO N-terminal" evidence="8">
    <location>
        <begin position="2"/>
        <end position="72"/>
    </location>
</feature>
<comment type="function">
    <text evidence="7">Involved in DNA repair and RecF pathway recombination.</text>
</comment>
<name>A0A7U9TIR2_9MOLU</name>
<accession>A0A7U9TIR2</accession>
<evidence type="ECO:0000256" key="7">
    <source>
        <dbReference type="HAMAP-Rule" id="MF_00201"/>
    </source>
</evidence>
<evidence type="ECO:0000256" key="6">
    <source>
        <dbReference type="ARBA" id="ARBA00033409"/>
    </source>
</evidence>
<dbReference type="InterPro" id="IPR022572">
    <property type="entry name" value="DNA_rep/recomb_RecO_N"/>
</dbReference>
<dbReference type="AlphaFoldDB" id="A0A7U9TIR2"/>
<gene>
    <name evidence="7" type="primary">recO</name>
    <name evidence="9" type="ORF">MPAN_004350</name>
</gene>
<comment type="similarity">
    <text evidence="1 7">Belongs to the RecO family.</text>
</comment>
<dbReference type="SUPFAM" id="SSF50249">
    <property type="entry name" value="Nucleic acid-binding proteins"/>
    <property type="match status" value="1"/>
</dbReference>
<dbReference type="Proteomes" id="UP000620133">
    <property type="component" value="Chromosome"/>
</dbReference>
<evidence type="ECO:0000256" key="2">
    <source>
        <dbReference type="ARBA" id="ARBA00021310"/>
    </source>
</evidence>
<dbReference type="Pfam" id="PF02565">
    <property type="entry name" value="RecO_C"/>
    <property type="match status" value="1"/>
</dbReference>
<keyword evidence="3 7" id="KW-0227">DNA damage</keyword>
<dbReference type="InterPro" id="IPR012340">
    <property type="entry name" value="NA-bd_OB-fold"/>
</dbReference>
<dbReference type="InterPro" id="IPR037278">
    <property type="entry name" value="ARFGAP/RecO"/>
</dbReference>
<keyword evidence="4 7" id="KW-0233">DNA recombination</keyword>
<dbReference type="PANTHER" id="PTHR33991">
    <property type="entry name" value="DNA REPAIR PROTEIN RECO"/>
    <property type="match status" value="1"/>
</dbReference>
<dbReference type="Gene3D" id="2.40.50.140">
    <property type="entry name" value="Nucleic acid-binding proteins"/>
    <property type="match status" value="1"/>
</dbReference>
<keyword evidence="5 7" id="KW-0234">DNA repair</keyword>
<dbReference type="GO" id="GO:0006302">
    <property type="term" value="P:double-strand break repair"/>
    <property type="evidence" value="ECO:0007669"/>
    <property type="project" value="TreeGrafter"/>
</dbReference>
<sequence>MEGLIYRVQPYQESSRLLFVFTPKGKITLLARGAQKLKEKSRVLSQFLTHISFKEQDRKTFYTLSEPKIINEYQALKTDYHKTKKAALILEIIDQLVIDHVNYKSIFDDMILALNENDINVSSLSFSLKILKPLGYELNLTADGRTIKGISIEKGGLVYQGEQESIDLNTKDALSLLKLYYLPYNEHGIYEIDTLAKLEEFIKKYYQYHLHITLKNM</sequence>
<dbReference type="GO" id="GO:0043590">
    <property type="term" value="C:bacterial nucleoid"/>
    <property type="evidence" value="ECO:0007669"/>
    <property type="project" value="TreeGrafter"/>
</dbReference>
<dbReference type="NCBIfam" id="TIGR00613">
    <property type="entry name" value="reco"/>
    <property type="match status" value="1"/>
</dbReference>
<dbReference type="HAMAP" id="MF_00201">
    <property type="entry name" value="RecO"/>
    <property type="match status" value="1"/>
</dbReference>
<dbReference type="KEGG" id="manr:MPAN_004350"/>
<dbReference type="SUPFAM" id="SSF57863">
    <property type="entry name" value="ArfGap/RecO-like zinc finger"/>
    <property type="match status" value="1"/>
</dbReference>
<reference evidence="9" key="1">
    <citation type="submission" date="2021-01" db="EMBL/GenBank/DDBJ databases">
        <title>Draft genome sequence of Acholeplasmataceae bacterium strain Mahy22.</title>
        <authorList>
            <person name="Watanabe M."/>
            <person name="Kojima H."/>
            <person name="Fukui M."/>
        </authorList>
    </citation>
    <scope>NUCLEOTIDE SEQUENCE</scope>
    <source>
        <strain evidence="9">Mahy22</strain>
    </source>
</reference>
<evidence type="ECO:0000313" key="10">
    <source>
        <dbReference type="Proteomes" id="UP000620133"/>
    </source>
</evidence>
<keyword evidence="10" id="KW-1185">Reference proteome</keyword>
<dbReference type="InterPro" id="IPR042242">
    <property type="entry name" value="RecO_C"/>
</dbReference>
<protein>
    <recommendedName>
        <fullName evidence="2 7">DNA repair protein RecO</fullName>
    </recommendedName>
    <alternativeName>
        <fullName evidence="6 7">Recombination protein O</fullName>
    </alternativeName>
</protein>